<gene>
    <name evidence="1" type="ORF">J2S73_001049</name>
</gene>
<evidence type="ECO:0000313" key="2">
    <source>
        <dbReference type="Proteomes" id="UP001229244"/>
    </source>
</evidence>
<organism evidence="1 2">
    <name type="scientific">Amorphus orientalis</name>
    <dbReference type="NCBI Taxonomy" id="649198"/>
    <lineage>
        <taxon>Bacteria</taxon>
        <taxon>Pseudomonadati</taxon>
        <taxon>Pseudomonadota</taxon>
        <taxon>Alphaproteobacteria</taxon>
        <taxon>Hyphomicrobiales</taxon>
        <taxon>Amorphaceae</taxon>
        <taxon>Amorphus</taxon>
    </lineage>
</organism>
<keyword evidence="2" id="KW-1185">Reference proteome</keyword>
<proteinExistence type="predicted"/>
<dbReference type="AlphaFoldDB" id="A0AAE3VM74"/>
<dbReference type="Proteomes" id="UP001229244">
    <property type="component" value="Unassembled WGS sequence"/>
</dbReference>
<keyword evidence="1" id="KW-0687">Ribonucleoprotein</keyword>
<reference evidence="1" key="1">
    <citation type="submission" date="2023-07" db="EMBL/GenBank/DDBJ databases">
        <title>Genomic Encyclopedia of Type Strains, Phase IV (KMG-IV): sequencing the most valuable type-strain genomes for metagenomic binning, comparative biology and taxonomic classification.</title>
        <authorList>
            <person name="Goeker M."/>
        </authorList>
    </citation>
    <scope>NUCLEOTIDE SEQUENCE</scope>
    <source>
        <strain evidence="1">DSM 21202</strain>
    </source>
</reference>
<dbReference type="EMBL" id="JAUSUL010000001">
    <property type="protein sequence ID" value="MDQ0314612.1"/>
    <property type="molecule type" value="Genomic_DNA"/>
</dbReference>
<dbReference type="GO" id="GO:0005840">
    <property type="term" value="C:ribosome"/>
    <property type="evidence" value="ECO:0007669"/>
    <property type="project" value="UniProtKB-KW"/>
</dbReference>
<sequence length="92" mass="10338">MNKKNESDYCEFVSIQPSTCRSGLMAIFVYSATLEQTGGMIDRQGNFEPFCADRIESDKLAKRKQRLEKQGIAPTETDKAIRAAEAFTPREA</sequence>
<keyword evidence="1" id="KW-0689">Ribosomal protein</keyword>
<protein>
    <submittedName>
        <fullName evidence="1">Ribosomal protein S16</fullName>
    </submittedName>
</protein>
<name>A0AAE3VM74_9HYPH</name>
<comment type="caution">
    <text evidence="1">The sequence shown here is derived from an EMBL/GenBank/DDBJ whole genome shotgun (WGS) entry which is preliminary data.</text>
</comment>
<evidence type="ECO:0000313" key="1">
    <source>
        <dbReference type="EMBL" id="MDQ0314612.1"/>
    </source>
</evidence>
<accession>A0AAE3VM74</accession>